<dbReference type="AlphaFoldDB" id="A0A8S1WCM0"/>
<sequence>MNLSNSINHDLQLTSKDPNLRQLLIKTKQKLQSEIRQACPQQFENEINYYEKYCLDEQVVINRIELNPPKQKQILMRGFYNKFLPSIQAVDNKDKPKYIKYHQLKIQKQCSKIQRINKHETEEAIPLEMIINLILIIVNNKLYIQFPSQSRLLLKHHHVHRQQLDPFGPQRIKKYPTFYKNNQNLRLQTIINALAIIQKRKNAKWTLLVQANRLLYFSIILFPGHQ</sequence>
<gene>
    <name evidence="1" type="ORF">POCTA_138.1.T0910203</name>
</gene>
<name>A0A8S1WCM0_PAROT</name>
<comment type="caution">
    <text evidence="1">The sequence shown here is derived from an EMBL/GenBank/DDBJ whole genome shotgun (WGS) entry which is preliminary data.</text>
</comment>
<accession>A0A8S1WCM0</accession>
<reference evidence="1" key="1">
    <citation type="submission" date="2021-01" db="EMBL/GenBank/DDBJ databases">
        <authorList>
            <consortium name="Genoscope - CEA"/>
            <person name="William W."/>
        </authorList>
    </citation>
    <scope>NUCLEOTIDE SEQUENCE</scope>
</reference>
<organism evidence="1 2">
    <name type="scientific">Paramecium octaurelia</name>
    <dbReference type="NCBI Taxonomy" id="43137"/>
    <lineage>
        <taxon>Eukaryota</taxon>
        <taxon>Sar</taxon>
        <taxon>Alveolata</taxon>
        <taxon>Ciliophora</taxon>
        <taxon>Intramacronucleata</taxon>
        <taxon>Oligohymenophorea</taxon>
        <taxon>Peniculida</taxon>
        <taxon>Parameciidae</taxon>
        <taxon>Paramecium</taxon>
    </lineage>
</organism>
<protein>
    <submittedName>
        <fullName evidence="1">Uncharacterized protein</fullName>
    </submittedName>
</protein>
<dbReference type="EMBL" id="CAJJDP010000090">
    <property type="protein sequence ID" value="CAD8188038.1"/>
    <property type="molecule type" value="Genomic_DNA"/>
</dbReference>
<evidence type="ECO:0000313" key="1">
    <source>
        <dbReference type="EMBL" id="CAD8188038.1"/>
    </source>
</evidence>
<dbReference type="Proteomes" id="UP000683925">
    <property type="component" value="Unassembled WGS sequence"/>
</dbReference>
<evidence type="ECO:0000313" key="2">
    <source>
        <dbReference type="Proteomes" id="UP000683925"/>
    </source>
</evidence>
<keyword evidence="2" id="KW-1185">Reference proteome</keyword>
<proteinExistence type="predicted"/>